<gene>
    <name evidence="1" type="primary">METL9</name>
    <name evidence="3" type="synonym">LOC105226857</name>
</gene>
<dbReference type="Pfam" id="PF05219">
    <property type="entry name" value="DREV"/>
    <property type="match status" value="1"/>
</dbReference>
<dbReference type="CDD" id="cd02440">
    <property type="entry name" value="AdoMet_MTases"/>
    <property type="match status" value="1"/>
</dbReference>
<reference evidence="1" key="1">
    <citation type="journal article" date="2014" name="BMC Genomics">
        <title>Characterizing the developmental transcriptome of the oriental fruit fly, Bactrocera dorsalis (Diptera: Tephritidae) through comparative genomic analysis with Drosophila melanogaster utilizing modENCODE datasets.</title>
        <authorList>
            <person name="Geib S.M."/>
            <person name="Calla B."/>
            <person name="Hall B."/>
            <person name="Hou S."/>
            <person name="Manoukis N.C."/>
        </authorList>
    </citation>
    <scope>NUCLEOTIDE SEQUENCE</scope>
    <source>
        <strain evidence="1">Punador</strain>
    </source>
</reference>
<dbReference type="GeneID" id="105226857"/>
<dbReference type="InterPro" id="IPR029063">
    <property type="entry name" value="SAM-dependent_MTases_sf"/>
</dbReference>
<dbReference type="KEGG" id="bdr:105226857"/>
<keyword evidence="1" id="KW-0489">Methyltransferase</keyword>
<keyword evidence="1" id="KW-0808">Transferase</keyword>
<dbReference type="GO" id="GO:0032259">
    <property type="term" value="P:methylation"/>
    <property type="evidence" value="ECO:0007669"/>
    <property type="project" value="UniProtKB-KW"/>
</dbReference>
<dbReference type="EMBL" id="GAKP01002473">
    <property type="protein sequence ID" value="JAC56479.1"/>
    <property type="molecule type" value="Transcribed_RNA"/>
</dbReference>
<dbReference type="AlphaFoldDB" id="A0A034WPA8"/>
<protein>
    <submittedName>
        <fullName evidence="1 3">Methyltransferase-like protein 9</fullName>
    </submittedName>
</protein>
<dbReference type="SUPFAM" id="SSF53335">
    <property type="entry name" value="S-adenosyl-L-methionine-dependent methyltransferases"/>
    <property type="match status" value="1"/>
</dbReference>
<sequence>MSCYRPRGTLARAIFQKYHNDRSLEELDTRLWYTTNHELPPKFQNKFVPLLQPDESTMRWLERAKVLSTNIWLHIWHAVARVVLQFFMTQTDINGYLNRGSMFILSEQQFGRLLIAGGFDVESYDTVHCLDIGAGDGEITVRLIKSMQNLHPQCKIHTFATETSWTMRERLKSRNFSILERINELQNVQLISCLNVLDRCIDPIDLLEDIYKALAPNGRVILALVLPYVHYVEMNSSHMPLRPLLKHWPERSQQLSFEAEAVEFFQLLESMGFRVEAWTKAPYLCEGDLRQSFYWLVDIVVVLSKKKTLDNNI</sequence>
<proteinExistence type="predicted"/>
<name>A0A034WPA8_BACDO</name>
<evidence type="ECO:0000313" key="2">
    <source>
        <dbReference type="Proteomes" id="UP001652620"/>
    </source>
</evidence>
<dbReference type="PANTHER" id="PTHR12890:SF0">
    <property type="entry name" value="PROTEIN-L-HISTIDINE N-PROS-METHYLTRANSFERASE"/>
    <property type="match status" value="1"/>
</dbReference>
<reference evidence="3" key="2">
    <citation type="submission" date="2025-04" db="UniProtKB">
        <authorList>
            <consortium name="RefSeq"/>
        </authorList>
    </citation>
    <scope>IDENTIFICATION</scope>
    <source>
        <strain evidence="3">Punador</strain>
    </source>
</reference>
<dbReference type="RefSeq" id="XP_011204263.1">
    <property type="nucleotide sequence ID" value="XM_011205961.3"/>
</dbReference>
<evidence type="ECO:0000313" key="1">
    <source>
        <dbReference type="EMBL" id="JAC56479.1"/>
    </source>
</evidence>
<dbReference type="GO" id="GO:0106370">
    <property type="term" value="F:protein-L-histidine N-pros-methyltransferase activity"/>
    <property type="evidence" value="ECO:0007669"/>
    <property type="project" value="InterPro"/>
</dbReference>
<dbReference type="OMA" id="PYMHYVE"/>
<accession>A0A034WPA8</accession>
<dbReference type="PANTHER" id="PTHR12890">
    <property type="entry name" value="DREV PROTEIN"/>
    <property type="match status" value="1"/>
</dbReference>
<dbReference type="Proteomes" id="UP001652620">
    <property type="component" value="Unplaced"/>
</dbReference>
<organism evidence="1">
    <name type="scientific">Bactrocera dorsalis</name>
    <name type="common">Oriental fruit fly</name>
    <name type="synonym">Dacus dorsalis</name>
    <dbReference type="NCBI Taxonomy" id="27457"/>
    <lineage>
        <taxon>Eukaryota</taxon>
        <taxon>Metazoa</taxon>
        <taxon>Ecdysozoa</taxon>
        <taxon>Arthropoda</taxon>
        <taxon>Hexapoda</taxon>
        <taxon>Insecta</taxon>
        <taxon>Pterygota</taxon>
        <taxon>Neoptera</taxon>
        <taxon>Endopterygota</taxon>
        <taxon>Diptera</taxon>
        <taxon>Brachycera</taxon>
        <taxon>Muscomorpha</taxon>
        <taxon>Tephritoidea</taxon>
        <taxon>Tephritidae</taxon>
        <taxon>Bactrocera</taxon>
        <taxon>Bactrocera</taxon>
    </lineage>
</organism>
<dbReference type="OrthoDB" id="1478556at2759"/>
<dbReference type="Gene3D" id="3.40.50.150">
    <property type="entry name" value="Vaccinia Virus protein VP39"/>
    <property type="match status" value="1"/>
</dbReference>
<dbReference type="InterPro" id="IPR007884">
    <property type="entry name" value="METL9"/>
</dbReference>
<evidence type="ECO:0000313" key="3">
    <source>
        <dbReference type="RefSeq" id="XP_011204263.1"/>
    </source>
</evidence>
<keyword evidence="2" id="KW-1185">Reference proteome</keyword>